<organism evidence="1 2">
    <name type="scientific">Papaver atlanticum</name>
    <dbReference type="NCBI Taxonomy" id="357466"/>
    <lineage>
        <taxon>Eukaryota</taxon>
        <taxon>Viridiplantae</taxon>
        <taxon>Streptophyta</taxon>
        <taxon>Embryophyta</taxon>
        <taxon>Tracheophyta</taxon>
        <taxon>Spermatophyta</taxon>
        <taxon>Magnoliopsida</taxon>
        <taxon>Ranunculales</taxon>
        <taxon>Papaveraceae</taxon>
        <taxon>Papaveroideae</taxon>
        <taxon>Papaver</taxon>
    </lineage>
</organism>
<keyword evidence="2" id="KW-1185">Reference proteome</keyword>
<sequence>MEGFLLGSGSNSMNMKNNQMKQHSYMEKRQVFLRSYQFSRKTSFLEKIKMTLLRLTRLFLLRFRSAFKIRRMIWSTLIMTCCRFRSGSTGCCYTGNNRRHRHYQRRYRRSRSTFHRLV</sequence>
<evidence type="ECO:0000313" key="2">
    <source>
        <dbReference type="Proteomes" id="UP001202328"/>
    </source>
</evidence>
<gene>
    <name evidence="1" type="ORF">MKW98_003502</name>
</gene>
<comment type="caution">
    <text evidence="1">The sequence shown here is derived from an EMBL/GenBank/DDBJ whole genome shotgun (WGS) entry which is preliminary data.</text>
</comment>
<name>A0AAD4T8M1_9MAGN</name>
<dbReference type="EMBL" id="JAJJMB010003633">
    <property type="protein sequence ID" value="KAI3946939.1"/>
    <property type="molecule type" value="Genomic_DNA"/>
</dbReference>
<evidence type="ECO:0000313" key="1">
    <source>
        <dbReference type="EMBL" id="KAI3946939.1"/>
    </source>
</evidence>
<dbReference type="AlphaFoldDB" id="A0AAD4T8M1"/>
<reference evidence="1" key="1">
    <citation type="submission" date="2022-04" db="EMBL/GenBank/DDBJ databases">
        <title>A functionally conserved STORR gene fusion in Papaver species that diverged 16.8 million years ago.</title>
        <authorList>
            <person name="Catania T."/>
        </authorList>
    </citation>
    <scope>NUCLEOTIDE SEQUENCE</scope>
    <source>
        <strain evidence="1">S-188037</strain>
    </source>
</reference>
<dbReference type="Proteomes" id="UP001202328">
    <property type="component" value="Unassembled WGS sequence"/>
</dbReference>
<proteinExistence type="predicted"/>
<accession>A0AAD4T8M1</accession>
<protein>
    <submittedName>
        <fullName evidence="1">Uncharacterized protein</fullName>
    </submittedName>
</protein>